<dbReference type="EMBL" id="MN739626">
    <property type="protein sequence ID" value="QHT16591.1"/>
    <property type="molecule type" value="Genomic_DNA"/>
</dbReference>
<name>A0A6C0DJI0_9ZZZZ</name>
<accession>A0A6C0DJI0</accession>
<dbReference type="AlphaFoldDB" id="A0A6C0DJI0"/>
<reference evidence="1" key="1">
    <citation type="journal article" date="2020" name="Nature">
        <title>Giant virus diversity and host interactions through global metagenomics.</title>
        <authorList>
            <person name="Schulz F."/>
            <person name="Roux S."/>
            <person name="Paez-Espino D."/>
            <person name="Jungbluth S."/>
            <person name="Walsh D.A."/>
            <person name="Denef V.J."/>
            <person name="McMahon K.D."/>
            <person name="Konstantinidis K.T."/>
            <person name="Eloe-Fadrosh E.A."/>
            <person name="Kyrpides N.C."/>
            <person name="Woyke T."/>
        </authorList>
    </citation>
    <scope>NUCLEOTIDE SEQUENCE</scope>
    <source>
        <strain evidence="1">GVMAG-M-3300023174-189</strain>
    </source>
</reference>
<dbReference type="Pfam" id="PF09612">
    <property type="entry name" value="HtrL_YibB"/>
    <property type="match status" value="1"/>
</dbReference>
<dbReference type="InterPro" id="IPR011735">
    <property type="entry name" value="WlaTC/HtrL_glycosyltransf"/>
</dbReference>
<sequence>MTTCVSGYWAVKNKHDDKYNEWFKNTLLVNCPYIFFSDKEGIECIKQYRKDLPTYFVELEIKDFYTYKYKDTLQTDPEHCPSVELSLIWHEKLFLIKRASELNPFNSEWFHWIDAGHCIYRIQKPPSTVFPNAKKMKILPKDKFIYSSSNPYDHYEISKTNWGCHHVSGTSYMIHNTFINTFVEIYNEYLQNGITLTDQITLTHIYKDNRNLFHKIGDGYGEITRFLY</sequence>
<organism evidence="1">
    <name type="scientific">viral metagenome</name>
    <dbReference type="NCBI Taxonomy" id="1070528"/>
    <lineage>
        <taxon>unclassified sequences</taxon>
        <taxon>metagenomes</taxon>
        <taxon>organismal metagenomes</taxon>
    </lineage>
</organism>
<proteinExistence type="predicted"/>
<protein>
    <submittedName>
        <fullName evidence="1">Uncharacterized protein</fullName>
    </submittedName>
</protein>
<evidence type="ECO:0000313" key="1">
    <source>
        <dbReference type="EMBL" id="QHT16591.1"/>
    </source>
</evidence>